<keyword evidence="7" id="KW-1185">Reference proteome</keyword>
<proteinExistence type="inferred from homology"/>
<feature type="transmembrane region" description="Helical" evidence="5">
    <location>
        <begin position="64"/>
        <end position="87"/>
    </location>
</feature>
<reference evidence="6" key="1">
    <citation type="submission" date="2021-02" db="EMBL/GenBank/DDBJ databases">
        <authorList>
            <person name="Dougan E. K."/>
            <person name="Rhodes N."/>
            <person name="Thang M."/>
            <person name="Chan C."/>
        </authorList>
    </citation>
    <scope>NUCLEOTIDE SEQUENCE</scope>
</reference>
<keyword evidence="3 5" id="KW-1133">Transmembrane helix</keyword>
<feature type="transmembrane region" description="Helical" evidence="5">
    <location>
        <begin position="186"/>
        <end position="206"/>
    </location>
</feature>
<comment type="subcellular location">
    <subcellularLocation>
        <location evidence="1">Membrane</location>
        <topology evidence="1">Multi-pass membrane protein</topology>
    </subcellularLocation>
</comment>
<gene>
    <name evidence="6" type="ORF">PGLA1383_LOCUS53573</name>
</gene>
<feature type="transmembrane region" description="Helical" evidence="5">
    <location>
        <begin position="120"/>
        <end position="139"/>
    </location>
</feature>
<dbReference type="PANTHER" id="PTHR23291">
    <property type="entry name" value="BAX INHIBITOR-RELATED"/>
    <property type="match status" value="1"/>
</dbReference>
<dbReference type="Proteomes" id="UP000654075">
    <property type="component" value="Unassembled WGS sequence"/>
</dbReference>
<organism evidence="6 7">
    <name type="scientific">Polarella glacialis</name>
    <name type="common">Dinoflagellate</name>
    <dbReference type="NCBI Taxonomy" id="89957"/>
    <lineage>
        <taxon>Eukaryota</taxon>
        <taxon>Sar</taxon>
        <taxon>Alveolata</taxon>
        <taxon>Dinophyceae</taxon>
        <taxon>Suessiales</taxon>
        <taxon>Suessiaceae</taxon>
        <taxon>Polarella</taxon>
    </lineage>
</organism>
<name>A0A813HJK3_POLGL</name>
<feature type="transmembrane region" description="Helical" evidence="5">
    <location>
        <begin position="151"/>
        <end position="174"/>
    </location>
</feature>
<comment type="similarity">
    <text evidence="5">Belongs to the BI1 family.</text>
</comment>
<evidence type="ECO:0000256" key="3">
    <source>
        <dbReference type="ARBA" id="ARBA00022989"/>
    </source>
</evidence>
<dbReference type="Pfam" id="PF01027">
    <property type="entry name" value="Bax1-I"/>
    <property type="match status" value="1"/>
</dbReference>
<dbReference type="InterPro" id="IPR006214">
    <property type="entry name" value="Bax_inhibitor_1-related"/>
</dbReference>
<feature type="transmembrane region" description="Helical" evidence="5">
    <location>
        <begin position="218"/>
        <end position="237"/>
    </location>
</feature>
<dbReference type="GO" id="GO:0016020">
    <property type="term" value="C:membrane"/>
    <property type="evidence" value="ECO:0007669"/>
    <property type="project" value="UniProtKB-SubCell"/>
</dbReference>
<sequence length="246" mass="27253">MNSLSEPLAGGYDEEFSIKDATMEVRRGFVRKVYGILCAQLLLTVVVAGCICRMDKTVLIANQWMMGVSLVVTFGTLIAMACCRDFARKFPANYLLLFAFTAAEGVAIGFLSAQYTSASILWAVGLTSIIFLWMTAYAFTTKTDFTGYGPYLFAALSGMCTIGLGIFVMQMFGMEVKGLQMVYQSLGILLFTFYIVFDTQLMLGAFGGHQVSFSIDDYVFAALNLYLDIINLFMYILQLFGDRDSN</sequence>
<evidence type="ECO:0000313" key="6">
    <source>
        <dbReference type="EMBL" id="CAE8638383.1"/>
    </source>
</evidence>
<keyword evidence="2 5" id="KW-0812">Transmembrane</keyword>
<keyword evidence="4 5" id="KW-0472">Membrane</keyword>
<protein>
    <submittedName>
        <fullName evidence="6">Uncharacterized protein</fullName>
    </submittedName>
</protein>
<evidence type="ECO:0000256" key="2">
    <source>
        <dbReference type="ARBA" id="ARBA00022692"/>
    </source>
</evidence>
<dbReference type="OrthoDB" id="7933078at2759"/>
<evidence type="ECO:0000256" key="4">
    <source>
        <dbReference type="ARBA" id="ARBA00023136"/>
    </source>
</evidence>
<comment type="caution">
    <text evidence="6">The sequence shown here is derived from an EMBL/GenBank/DDBJ whole genome shotgun (WGS) entry which is preliminary data.</text>
</comment>
<evidence type="ECO:0000313" key="7">
    <source>
        <dbReference type="Proteomes" id="UP000654075"/>
    </source>
</evidence>
<dbReference type="EMBL" id="CAJNNV010031944">
    <property type="protein sequence ID" value="CAE8638383.1"/>
    <property type="molecule type" value="Genomic_DNA"/>
</dbReference>
<evidence type="ECO:0000256" key="1">
    <source>
        <dbReference type="ARBA" id="ARBA00004141"/>
    </source>
</evidence>
<dbReference type="OMA" id="YYVSYAF"/>
<dbReference type="PANTHER" id="PTHR23291:SF47">
    <property type="entry name" value="TRANSMEMBRANE BAX INHIBITOR MOTIF CONTAINING 7"/>
    <property type="match status" value="1"/>
</dbReference>
<accession>A0A813HJK3</accession>
<feature type="transmembrane region" description="Helical" evidence="5">
    <location>
        <begin position="93"/>
        <end position="113"/>
    </location>
</feature>
<evidence type="ECO:0000256" key="5">
    <source>
        <dbReference type="RuleBase" id="RU004379"/>
    </source>
</evidence>
<feature type="transmembrane region" description="Helical" evidence="5">
    <location>
        <begin position="33"/>
        <end position="52"/>
    </location>
</feature>
<dbReference type="AlphaFoldDB" id="A0A813HJK3"/>